<comment type="caution">
    <text evidence="1">The sequence shown here is derived from an EMBL/GenBank/DDBJ whole genome shotgun (WGS) entry which is preliminary data.</text>
</comment>
<accession>A0A7J3PL65</accession>
<dbReference type="EMBL" id="DTAN01000087">
    <property type="protein sequence ID" value="HGU65023.1"/>
    <property type="molecule type" value="Genomic_DNA"/>
</dbReference>
<dbReference type="AlphaFoldDB" id="A0A7J3PL65"/>
<reference evidence="1" key="1">
    <citation type="journal article" date="2020" name="mSystems">
        <title>Genome- and Community-Level Interaction Insights into Carbon Utilization and Element Cycling Functions of Hydrothermarchaeota in Hydrothermal Sediment.</title>
        <authorList>
            <person name="Zhou Z."/>
            <person name="Liu Y."/>
            <person name="Xu W."/>
            <person name="Pan J."/>
            <person name="Luo Z.H."/>
            <person name="Li M."/>
        </authorList>
    </citation>
    <scope>NUCLEOTIDE SEQUENCE [LARGE SCALE GENOMIC DNA]</scope>
    <source>
        <strain evidence="1">SpSt-622</strain>
    </source>
</reference>
<proteinExistence type="predicted"/>
<sequence length="103" mass="12123">MFIDPSYEQHIIFLNNLLKRKACPVLFVKYSDGVSSVKLVFIDIDREFMNFVKMVHALRDFDTKLGMEKSFETAMRIINYVLDNLIEETVVKMCDERLQLSSH</sequence>
<gene>
    <name evidence="1" type="ORF">ENT92_02245</name>
</gene>
<protein>
    <submittedName>
        <fullName evidence="1">Uncharacterized protein</fullName>
    </submittedName>
</protein>
<organism evidence="1">
    <name type="scientific">Staphylothermus marinus</name>
    <dbReference type="NCBI Taxonomy" id="2280"/>
    <lineage>
        <taxon>Archaea</taxon>
        <taxon>Thermoproteota</taxon>
        <taxon>Thermoprotei</taxon>
        <taxon>Desulfurococcales</taxon>
        <taxon>Desulfurococcaceae</taxon>
        <taxon>Staphylothermus</taxon>
    </lineage>
</organism>
<name>A0A7J3PL65_STAMA</name>
<evidence type="ECO:0000313" key="1">
    <source>
        <dbReference type="EMBL" id="HGU65023.1"/>
    </source>
</evidence>